<feature type="transmembrane region" description="Helical" evidence="1">
    <location>
        <begin position="91"/>
        <end position="109"/>
    </location>
</feature>
<dbReference type="RefSeq" id="WP_216457936.1">
    <property type="nucleotide sequence ID" value="NZ_JAHLQL010000008.1"/>
</dbReference>
<dbReference type="EMBL" id="JAHLQL010000008">
    <property type="protein sequence ID" value="MBU5593264.1"/>
    <property type="molecule type" value="Genomic_DNA"/>
</dbReference>
<organism evidence="2 3">
    <name type="scientific">Clostridium simiarum</name>
    <dbReference type="NCBI Taxonomy" id="2841506"/>
    <lineage>
        <taxon>Bacteria</taxon>
        <taxon>Bacillati</taxon>
        <taxon>Bacillota</taxon>
        <taxon>Clostridia</taxon>
        <taxon>Eubacteriales</taxon>
        <taxon>Clostridiaceae</taxon>
        <taxon>Clostridium</taxon>
    </lineage>
</organism>
<protein>
    <recommendedName>
        <fullName evidence="4">DUF5658 domain-containing protein</fullName>
    </recommendedName>
</protein>
<evidence type="ECO:0000313" key="3">
    <source>
        <dbReference type="Proteomes" id="UP000736583"/>
    </source>
</evidence>
<feature type="transmembrane region" description="Helical" evidence="1">
    <location>
        <begin position="130"/>
        <end position="152"/>
    </location>
</feature>
<proteinExistence type="predicted"/>
<keyword evidence="1" id="KW-0812">Transmembrane</keyword>
<evidence type="ECO:0008006" key="4">
    <source>
        <dbReference type="Google" id="ProtNLM"/>
    </source>
</evidence>
<feature type="transmembrane region" description="Helical" evidence="1">
    <location>
        <begin position="158"/>
        <end position="178"/>
    </location>
</feature>
<sequence length="188" mass="21981">MNKAIKRIMVGFLFISLDINIGFIDILNNSLGFIIIIYGLKDLVEHSLYFTKAIHVARFLVLINIPYSIKYGEARDGMNLNFLSNFYPLDILYTIIVVLINIYFVYNLCRGFSEMTKKYEHTSRSFMNFIKAYTVICSISMLLLIFNINLNIKSIKDFIIFFSIGLAFWNICFLVLLNKTRKMDFNLK</sequence>
<feature type="transmembrane region" description="Helical" evidence="1">
    <location>
        <begin position="12"/>
        <end position="40"/>
    </location>
</feature>
<name>A0ABS6F426_9CLOT</name>
<reference evidence="2 3" key="1">
    <citation type="submission" date="2021-06" db="EMBL/GenBank/DDBJ databases">
        <authorList>
            <person name="Sun Q."/>
            <person name="Li D."/>
        </authorList>
    </citation>
    <scope>NUCLEOTIDE SEQUENCE [LARGE SCALE GENOMIC DNA]</scope>
    <source>
        <strain evidence="2 3">MSJ-4</strain>
    </source>
</reference>
<comment type="caution">
    <text evidence="2">The sequence shown here is derived from an EMBL/GenBank/DDBJ whole genome shotgun (WGS) entry which is preliminary data.</text>
</comment>
<accession>A0ABS6F426</accession>
<keyword evidence="1" id="KW-0472">Membrane</keyword>
<evidence type="ECO:0000313" key="2">
    <source>
        <dbReference type="EMBL" id="MBU5593264.1"/>
    </source>
</evidence>
<gene>
    <name evidence="2" type="ORF">KQI89_16060</name>
</gene>
<keyword evidence="1" id="KW-1133">Transmembrane helix</keyword>
<keyword evidence="3" id="KW-1185">Reference proteome</keyword>
<dbReference type="Proteomes" id="UP000736583">
    <property type="component" value="Unassembled WGS sequence"/>
</dbReference>
<evidence type="ECO:0000256" key="1">
    <source>
        <dbReference type="SAM" id="Phobius"/>
    </source>
</evidence>